<accession>A0A418Q589</accession>
<protein>
    <submittedName>
        <fullName evidence="1">Uncharacterized protein</fullName>
    </submittedName>
</protein>
<proteinExistence type="predicted"/>
<reference evidence="1 2" key="1">
    <citation type="submission" date="2018-09" db="EMBL/GenBank/DDBJ databases">
        <title>Optimization and identification of Corynebacterium falsenii FN1-14 from fish paste.</title>
        <authorList>
            <person name="Daroonpunt R."/>
            <person name="Tanasupawat S."/>
        </authorList>
    </citation>
    <scope>NUCLEOTIDE SEQUENCE [LARGE SCALE GENOMIC DNA]</scope>
    <source>
        <strain evidence="1 2">FN1-14</strain>
    </source>
</reference>
<dbReference type="Proteomes" id="UP000285278">
    <property type="component" value="Unassembled WGS sequence"/>
</dbReference>
<evidence type="ECO:0000313" key="2">
    <source>
        <dbReference type="Proteomes" id="UP000285278"/>
    </source>
</evidence>
<comment type="caution">
    <text evidence="1">The sequence shown here is derived from an EMBL/GenBank/DDBJ whole genome shotgun (WGS) entry which is preliminary data.</text>
</comment>
<evidence type="ECO:0000313" key="1">
    <source>
        <dbReference type="EMBL" id="RIX33687.1"/>
    </source>
</evidence>
<organism evidence="1 2">
    <name type="scientific">Corynebacterium falsenii</name>
    <dbReference type="NCBI Taxonomy" id="108486"/>
    <lineage>
        <taxon>Bacteria</taxon>
        <taxon>Bacillati</taxon>
        <taxon>Actinomycetota</taxon>
        <taxon>Actinomycetes</taxon>
        <taxon>Mycobacteriales</taxon>
        <taxon>Corynebacteriaceae</taxon>
        <taxon>Corynebacterium</taxon>
    </lineage>
</organism>
<keyword evidence="2" id="KW-1185">Reference proteome</keyword>
<dbReference type="AlphaFoldDB" id="A0A418Q589"/>
<dbReference type="STRING" id="1451189.CFAL_10760"/>
<name>A0A418Q589_9CORY</name>
<dbReference type="EMBL" id="QXJK01000013">
    <property type="protein sequence ID" value="RIX33687.1"/>
    <property type="molecule type" value="Genomic_DNA"/>
</dbReference>
<sequence>MDIIATDLPPSLTTFAVLAYPESGPLHYFEEFNPRCVRVFVADPESTATAINDSGLGLRADIDTLLLAGPVDTTGSKEAHHPTNLTTSFTTSKRVQIQLVPAHAAEAAEGISAIYDAIEREVPSLRWWARPSDEHELEECEEAGLLFALQVTEDSAQPELPSASCPEGIVGFIAARPNNAFGLTGWEMVEKCIHPSQQGNNYSAVATALLTQCLRSSDIPTAPGDSSGRATPVLWGEIDPANRPSLSTANKVGRTIVGGHLWLTPAGFPGMA</sequence>
<gene>
    <name evidence="1" type="ORF">D3M95_09890</name>
</gene>